<proteinExistence type="predicted"/>
<protein>
    <submittedName>
        <fullName evidence="1">Unannotated protein</fullName>
    </submittedName>
</protein>
<gene>
    <name evidence="1" type="ORF">UFOPK1939_00441</name>
</gene>
<accession>A0A6J6IDL8</accession>
<name>A0A6J6IDL8_9ZZZZ</name>
<reference evidence="1" key="1">
    <citation type="submission" date="2020-05" db="EMBL/GenBank/DDBJ databases">
        <authorList>
            <person name="Chiriac C."/>
            <person name="Salcher M."/>
            <person name="Ghai R."/>
            <person name="Kavagutti S V."/>
        </authorList>
    </citation>
    <scope>NUCLEOTIDE SEQUENCE</scope>
</reference>
<organism evidence="1">
    <name type="scientific">freshwater metagenome</name>
    <dbReference type="NCBI Taxonomy" id="449393"/>
    <lineage>
        <taxon>unclassified sequences</taxon>
        <taxon>metagenomes</taxon>
        <taxon>ecological metagenomes</taxon>
    </lineage>
</organism>
<dbReference type="EMBL" id="CAEZVF010000045">
    <property type="protein sequence ID" value="CAB4619218.1"/>
    <property type="molecule type" value="Genomic_DNA"/>
</dbReference>
<dbReference type="AlphaFoldDB" id="A0A6J6IDL8"/>
<evidence type="ECO:0000313" key="1">
    <source>
        <dbReference type="EMBL" id="CAB4619218.1"/>
    </source>
</evidence>
<sequence length="197" mass="20259">MPVYGSANRPELTTHPLLPERTTIAVRSRCKMSLRVSHPLRSTSAQAWPNSARVYPVFGPRPATRNVPKTDSADVLLTGGAGAGADDCGGATTSGVGIAGGVVGSCSAAVVISVSGALAGVDVPHPASSATKPSATPSCPRFTARPHSSSSYCAQNGQRIVHLATNQSAHWGYIPTGIKGIFFTLCGFPLIWAVGHQ</sequence>